<dbReference type="EMBL" id="RBNJ01009304">
    <property type="protein sequence ID" value="RUS26968.1"/>
    <property type="molecule type" value="Genomic_DNA"/>
</dbReference>
<reference evidence="1 2" key="1">
    <citation type="journal article" date="2018" name="New Phytol.">
        <title>Phylogenomics of Endogonaceae and evolution of mycorrhizas within Mucoromycota.</title>
        <authorList>
            <person name="Chang Y."/>
            <person name="Desiro A."/>
            <person name="Na H."/>
            <person name="Sandor L."/>
            <person name="Lipzen A."/>
            <person name="Clum A."/>
            <person name="Barry K."/>
            <person name="Grigoriev I.V."/>
            <person name="Martin F.M."/>
            <person name="Stajich J.E."/>
            <person name="Smith M.E."/>
            <person name="Bonito G."/>
            <person name="Spatafora J.W."/>
        </authorList>
    </citation>
    <scope>NUCLEOTIDE SEQUENCE [LARGE SCALE GENOMIC DNA]</scope>
    <source>
        <strain evidence="1 2">AD002</strain>
    </source>
</reference>
<evidence type="ECO:0000313" key="2">
    <source>
        <dbReference type="Proteomes" id="UP000274822"/>
    </source>
</evidence>
<keyword evidence="2" id="KW-1185">Reference proteome</keyword>
<gene>
    <name evidence="1" type="ORF">BC938DRAFT_483882</name>
</gene>
<comment type="caution">
    <text evidence="1">The sequence shown here is derived from an EMBL/GenBank/DDBJ whole genome shotgun (WGS) entry which is preliminary data.</text>
</comment>
<proteinExistence type="predicted"/>
<accession>A0A433QAY7</accession>
<evidence type="ECO:0000313" key="1">
    <source>
        <dbReference type="EMBL" id="RUS26968.1"/>
    </source>
</evidence>
<sequence>MVLGRQFTVRVLAADGTYGRRRGEHSADAVLANHAPEGPGVGCADRFAFIQDRRNAVEEWTVDDIGG</sequence>
<name>A0A433QAY7_9FUNG</name>
<dbReference type="AlphaFoldDB" id="A0A433QAY7"/>
<organism evidence="1 2">
    <name type="scientific">Jimgerdemannia flammicorona</name>
    <dbReference type="NCBI Taxonomy" id="994334"/>
    <lineage>
        <taxon>Eukaryota</taxon>
        <taxon>Fungi</taxon>
        <taxon>Fungi incertae sedis</taxon>
        <taxon>Mucoromycota</taxon>
        <taxon>Mucoromycotina</taxon>
        <taxon>Endogonomycetes</taxon>
        <taxon>Endogonales</taxon>
        <taxon>Endogonaceae</taxon>
        <taxon>Jimgerdemannia</taxon>
    </lineage>
</organism>
<dbReference type="Proteomes" id="UP000274822">
    <property type="component" value="Unassembled WGS sequence"/>
</dbReference>
<protein>
    <submittedName>
        <fullName evidence="1">Uncharacterized protein</fullName>
    </submittedName>
</protein>